<keyword evidence="1" id="KW-0472">Membrane</keyword>
<dbReference type="AlphaFoldDB" id="A0A1J5NYI0"/>
<feature type="transmembrane region" description="Helical" evidence="1">
    <location>
        <begin position="297"/>
        <end position="321"/>
    </location>
</feature>
<name>A0A1J5NYI0_NEOTH</name>
<comment type="caution">
    <text evidence="2">The sequence shown here is derived from an EMBL/GenBank/DDBJ whole genome shotgun (WGS) entry which is preliminary data.</text>
</comment>
<accession>A0A1J5NYI0</accession>
<proteinExistence type="predicted"/>
<dbReference type="EMBL" id="MDDC01000015">
    <property type="protein sequence ID" value="OIQ58419.1"/>
    <property type="molecule type" value="Genomic_DNA"/>
</dbReference>
<gene>
    <name evidence="2" type="ORF">MOTE_19410</name>
</gene>
<dbReference type="Proteomes" id="UP000182811">
    <property type="component" value="Unassembled WGS sequence"/>
</dbReference>
<evidence type="ECO:0000313" key="2">
    <source>
        <dbReference type="EMBL" id="OIQ58419.1"/>
    </source>
</evidence>
<organism evidence="2 3">
    <name type="scientific">Neomoorella thermoacetica</name>
    <name type="common">Clostridium thermoaceticum</name>
    <dbReference type="NCBI Taxonomy" id="1525"/>
    <lineage>
        <taxon>Bacteria</taxon>
        <taxon>Bacillati</taxon>
        <taxon>Bacillota</taxon>
        <taxon>Clostridia</taxon>
        <taxon>Neomoorellales</taxon>
        <taxon>Neomoorellaceae</taxon>
        <taxon>Neomoorella</taxon>
    </lineage>
</organism>
<keyword evidence="1" id="KW-0812">Transmembrane</keyword>
<sequence>MLKSRRMIFWGLVVFILIMLAGPVLAAGGDRVTLEAGQVVNDDFYAAGRMIRIQGDVKGDLMAAGETVTGAGRTGGDVLAAGRFLDLGGSVSGDVRAAGQVINITANVGKAMTLFAQQLTIGPDARVSRNLIYAGENMDLDGTVGGNVRAWVNTAAVSGQVGGNLEVDATRLDVLPGARINGDIVLRGPNPPQIAPGAVVQGQVRYTAVAPETPARRTWWQVLGQQLLALIKLLALASLLALLAAPFLKALVKVLQEKPWSGLGAGLGWIVLAPLAIILLAIVVVGQSVAGLLGLAYLALIFGAGLLFKPILGAFLGHWLLARFGGGRQLSLIWETLLGATILWLVGLIPVVGVIVTILGVIFTLGSGLIWLGRNVLAWPRRAVVE</sequence>
<evidence type="ECO:0000256" key="1">
    <source>
        <dbReference type="SAM" id="Phobius"/>
    </source>
</evidence>
<protein>
    <submittedName>
        <fullName evidence="2">Polymer-forming cytoskeletal</fullName>
    </submittedName>
</protein>
<evidence type="ECO:0000313" key="3">
    <source>
        <dbReference type="Proteomes" id="UP000182811"/>
    </source>
</evidence>
<reference evidence="2 3" key="1">
    <citation type="submission" date="2016-08" db="EMBL/GenBank/DDBJ databases">
        <title>Genome-based comparison of Moorella thermoacetic strains.</title>
        <authorList>
            <person name="Poehlein A."/>
            <person name="Bengelsdorf F.R."/>
            <person name="Esser C."/>
            <person name="Duerre P."/>
            <person name="Daniel R."/>
        </authorList>
    </citation>
    <scope>NUCLEOTIDE SEQUENCE [LARGE SCALE GENOMIC DNA]</scope>
    <source>
        <strain evidence="2 3">DSM 21394</strain>
    </source>
</reference>
<keyword evidence="1" id="KW-1133">Transmembrane helix</keyword>
<dbReference type="OrthoDB" id="1720341at2"/>
<feature type="transmembrane region" description="Helical" evidence="1">
    <location>
        <begin position="342"/>
        <end position="372"/>
    </location>
</feature>
<feature type="transmembrane region" description="Helical" evidence="1">
    <location>
        <begin position="260"/>
        <end position="285"/>
    </location>
</feature>
<feature type="transmembrane region" description="Helical" evidence="1">
    <location>
        <begin position="227"/>
        <end position="248"/>
    </location>
</feature>